<keyword evidence="2" id="KW-0418">Kinase</keyword>
<dbReference type="CDD" id="cd00038">
    <property type="entry name" value="CAP_ED"/>
    <property type="match status" value="1"/>
</dbReference>
<dbReference type="Gene3D" id="2.60.120.10">
    <property type="entry name" value="Jelly Rolls"/>
    <property type="match status" value="1"/>
</dbReference>
<dbReference type="STRING" id="947013.SAMN04488109_2290"/>
<dbReference type="GO" id="GO:0016301">
    <property type="term" value="F:kinase activity"/>
    <property type="evidence" value="ECO:0007669"/>
    <property type="project" value="UniProtKB-KW"/>
</dbReference>
<dbReference type="Proteomes" id="UP000184212">
    <property type="component" value="Unassembled WGS sequence"/>
</dbReference>
<evidence type="ECO:0000313" key="2">
    <source>
        <dbReference type="EMBL" id="SHG87973.1"/>
    </source>
</evidence>
<dbReference type="InterPro" id="IPR014710">
    <property type="entry name" value="RmlC-like_jellyroll"/>
</dbReference>
<proteinExistence type="predicted"/>
<keyword evidence="2" id="KW-0808">Transferase</keyword>
<accession>A0A1M5NG76</accession>
<sequence>MNFDLIIQNVTQHIRLDREEIERFTSYLEPRTFKKKSFILRPGDTCLFETFVVKGCAKIFYTDAEGVEHIVKFAIENWWTMDLESFAQQSPAFYSIQALEDTETLQLSKANHDALYDRVPQFEKFSRILFQNAYILLQHRLTQNLFVGAEEKYNQFTKKYPGLELRIPQKEIASYLGITPEFLSMLRNRRMKSLIS</sequence>
<dbReference type="InterPro" id="IPR000595">
    <property type="entry name" value="cNMP-bd_dom"/>
</dbReference>
<name>A0A1M5NG76_9BACT</name>
<dbReference type="AlphaFoldDB" id="A0A1M5NG76"/>
<gene>
    <name evidence="2" type="ORF">SAMN04488109_2290</name>
</gene>
<dbReference type="InterPro" id="IPR018490">
    <property type="entry name" value="cNMP-bd_dom_sf"/>
</dbReference>
<organism evidence="2 3">
    <name type="scientific">Chryseolinea serpens</name>
    <dbReference type="NCBI Taxonomy" id="947013"/>
    <lineage>
        <taxon>Bacteria</taxon>
        <taxon>Pseudomonadati</taxon>
        <taxon>Bacteroidota</taxon>
        <taxon>Cytophagia</taxon>
        <taxon>Cytophagales</taxon>
        <taxon>Fulvivirgaceae</taxon>
        <taxon>Chryseolinea</taxon>
    </lineage>
</organism>
<evidence type="ECO:0000313" key="3">
    <source>
        <dbReference type="Proteomes" id="UP000184212"/>
    </source>
</evidence>
<keyword evidence="3" id="KW-1185">Reference proteome</keyword>
<protein>
    <submittedName>
        <fullName evidence="2">cAMP-binding domain of CRP or a regulatory subunit of cAMP-dependent protein kinases</fullName>
    </submittedName>
</protein>
<dbReference type="SUPFAM" id="SSF51206">
    <property type="entry name" value="cAMP-binding domain-like"/>
    <property type="match status" value="1"/>
</dbReference>
<feature type="domain" description="Cyclic nucleotide-binding" evidence="1">
    <location>
        <begin position="31"/>
        <end position="117"/>
    </location>
</feature>
<dbReference type="EMBL" id="FQWQ01000001">
    <property type="protein sequence ID" value="SHG87973.1"/>
    <property type="molecule type" value="Genomic_DNA"/>
</dbReference>
<reference evidence="2 3" key="1">
    <citation type="submission" date="2016-11" db="EMBL/GenBank/DDBJ databases">
        <authorList>
            <person name="Jaros S."/>
            <person name="Januszkiewicz K."/>
            <person name="Wedrychowicz H."/>
        </authorList>
    </citation>
    <scope>NUCLEOTIDE SEQUENCE [LARGE SCALE GENOMIC DNA]</scope>
    <source>
        <strain evidence="2 3">DSM 24574</strain>
    </source>
</reference>
<dbReference type="RefSeq" id="WP_073133762.1">
    <property type="nucleotide sequence ID" value="NZ_FQWQ01000001.1"/>
</dbReference>
<dbReference type="Pfam" id="PF00027">
    <property type="entry name" value="cNMP_binding"/>
    <property type="match status" value="1"/>
</dbReference>
<evidence type="ECO:0000259" key="1">
    <source>
        <dbReference type="Pfam" id="PF00027"/>
    </source>
</evidence>
<dbReference type="OrthoDB" id="667553at2"/>